<dbReference type="Proteomes" id="UP000701801">
    <property type="component" value="Unassembled WGS sequence"/>
</dbReference>
<protein>
    <submittedName>
        <fullName evidence="1">Uncharacterized protein</fullName>
    </submittedName>
</protein>
<keyword evidence="2" id="KW-1185">Reference proteome</keyword>
<dbReference type="AlphaFoldDB" id="A0A9N9QD35"/>
<proteinExistence type="predicted"/>
<accession>A0A9N9QD35</accession>
<gene>
    <name evidence="1" type="ORF">HYALB_00004590</name>
</gene>
<organism evidence="1 2">
    <name type="scientific">Hymenoscyphus albidus</name>
    <dbReference type="NCBI Taxonomy" id="595503"/>
    <lineage>
        <taxon>Eukaryota</taxon>
        <taxon>Fungi</taxon>
        <taxon>Dikarya</taxon>
        <taxon>Ascomycota</taxon>
        <taxon>Pezizomycotina</taxon>
        <taxon>Leotiomycetes</taxon>
        <taxon>Helotiales</taxon>
        <taxon>Helotiaceae</taxon>
        <taxon>Hymenoscyphus</taxon>
    </lineage>
</organism>
<evidence type="ECO:0000313" key="2">
    <source>
        <dbReference type="Proteomes" id="UP000701801"/>
    </source>
</evidence>
<evidence type="ECO:0000313" key="1">
    <source>
        <dbReference type="EMBL" id="CAG8983147.1"/>
    </source>
</evidence>
<comment type="caution">
    <text evidence="1">The sequence shown here is derived from an EMBL/GenBank/DDBJ whole genome shotgun (WGS) entry which is preliminary data.</text>
</comment>
<dbReference type="OrthoDB" id="3530309at2759"/>
<sequence>MPSSTFETTVQQILQAENEDQRSQPWKKEMKGLIETPVNDASEVIQTGGACDVLKLIER</sequence>
<dbReference type="EMBL" id="CAJVRM010000714">
    <property type="protein sequence ID" value="CAG8983147.1"/>
    <property type="molecule type" value="Genomic_DNA"/>
</dbReference>
<name>A0A9N9QD35_9HELO</name>
<reference evidence="1" key="1">
    <citation type="submission" date="2021-07" db="EMBL/GenBank/DDBJ databases">
        <authorList>
            <person name="Durling M."/>
        </authorList>
    </citation>
    <scope>NUCLEOTIDE SEQUENCE</scope>
</reference>